<reference evidence="1" key="2">
    <citation type="submission" date="2025-09" db="UniProtKB">
        <authorList>
            <consortium name="Ensembl"/>
        </authorList>
    </citation>
    <scope>IDENTIFICATION</scope>
</reference>
<proteinExistence type="predicted"/>
<dbReference type="OMA" id="EESLWTM"/>
<protein>
    <submittedName>
        <fullName evidence="1">Uncharacterized protein</fullName>
    </submittedName>
</protein>
<dbReference type="Ensembl" id="ENSANAT00000055236.1">
    <property type="protein sequence ID" value="ENSANAP00000037157.1"/>
    <property type="gene ID" value="ENSANAG00000036089.1"/>
</dbReference>
<name>A0A2K5EVA3_AOTNA</name>
<accession>A0A2K5EVA3</accession>
<dbReference type="AlphaFoldDB" id="A0A2K5EVA3"/>
<organism evidence="1 2">
    <name type="scientific">Aotus nancymaae</name>
    <name type="common">Ma's night monkey</name>
    <dbReference type="NCBI Taxonomy" id="37293"/>
    <lineage>
        <taxon>Eukaryota</taxon>
        <taxon>Metazoa</taxon>
        <taxon>Chordata</taxon>
        <taxon>Craniata</taxon>
        <taxon>Vertebrata</taxon>
        <taxon>Euteleostomi</taxon>
        <taxon>Mammalia</taxon>
        <taxon>Eutheria</taxon>
        <taxon>Euarchontoglires</taxon>
        <taxon>Primates</taxon>
        <taxon>Haplorrhini</taxon>
        <taxon>Platyrrhini</taxon>
        <taxon>Aotidae</taxon>
        <taxon>Aotus</taxon>
    </lineage>
</organism>
<dbReference type="GeneTree" id="ENSGT00910000148249"/>
<keyword evidence="2" id="KW-1185">Reference proteome</keyword>
<reference evidence="1" key="1">
    <citation type="submission" date="2025-08" db="UniProtKB">
        <authorList>
            <consortium name="Ensembl"/>
        </authorList>
    </citation>
    <scope>IDENTIFICATION</scope>
</reference>
<sequence>MNTLISIEFGKLSVVGISLNSVSNVQKESLKQSPYPVIFTELHVVHYSWTLSLLPDPPLPHLHPHSRAEESLWTLNCTVFILISK</sequence>
<dbReference type="Proteomes" id="UP000233020">
    <property type="component" value="Unplaced"/>
</dbReference>
<evidence type="ECO:0000313" key="1">
    <source>
        <dbReference type="Ensembl" id="ENSANAP00000037157.1"/>
    </source>
</evidence>
<evidence type="ECO:0000313" key="2">
    <source>
        <dbReference type="Proteomes" id="UP000233020"/>
    </source>
</evidence>